<name>A0ABU5Z4Z2_9FLAO</name>
<evidence type="ECO:0000256" key="4">
    <source>
        <dbReference type="ARBA" id="ARBA00022723"/>
    </source>
</evidence>
<keyword evidence="7" id="KW-0482">Metalloprotease</keyword>
<evidence type="ECO:0000313" key="12">
    <source>
        <dbReference type="Proteomes" id="UP001311730"/>
    </source>
</evidence>
<dbReference type="CDD" id="cd08662">
    <property type="entry name" value="M13"/>
    <property type="match status" value="1"/>
</dbReference>
<evidence type="ECO:0000256" key="8">
    <source>
        <dbReference type="SAM" id="SignalP"/>
    </source>
</evidence>
<dbReference type="PROSITE" id="PS51257">
    <property type="entry name" value="PROKAR_LIPOPROTEIN"/>
    <property type="match status" value="1"/>
</dbReference>
<dbReference type="PANTHER" id="PTHR11733:SF167">
    <property type="entry name" value="FI17812P1-RELATED"/>
    <property type="match status" value="1"/>
</dbReference>
<feature type="domain" description="Peptidase M13 N-terminal" evidence="10">
    <location>
        <begin position="48"/>
        <end position="423"/>
    </location>
</feature>
<keyword evidence="5 11" id="KW-0378">Hydrolase</keyword>
<gene>
    <name evidence="11" type="ORF">VJJ08_01590</name>
</gene>
<protein>
    <submittedName>
        <fullName evidence="11">M13 family metallopeptidase</fullName>
        <ecNumber evidence="11">3.4.24.-</ecNumber>
    </submittedName>
</protein>
<evidence type="ECO:0000256" key="3">
    <source>
        <dbReference type="ARBA" id="ARBA00022670"/>
    </source>
</evidence>
<sequence>MKKNIFSKSALWASLSLLVACGNPTKETQTKSEEKGLDLSAMDTSVRPQDDFYNYVNGSWMKTAKIPSDKTSWGTYYMLDDITEANCLSILDDLVNKEYPEGSEGQKIQTLYKQYIDWDTRNKQGITPIEGQLAKINAIASLADLQKYLEEATLLGNNPICSWGAYADMKDSNTNVAYLSNFSIGMGSDYYQKESQSNTEALQKYESFVAQVFKAIGEQNPEEKAKKQVAFEKSLAKLMLTVEESRDPNLSYHPMSVEELGALVKNINLPQLLKNVGMGENKVIISELRLYKDYDKFINANNLPLLKDYLKYMLVLGNINNLNQELDNISFEFYDKYLRGQQEQRAITKRAFSLIDGSLGEAFGKLYVEKFFPKESKELMLTLISYLRKSFAEHIKNLSWMSEETKQKALTKLEKLNVKVGYPDKWEDYSKLVIDPKASLSENLQHLSQWYYQKSLDEVGKPVDKTKWGMTPQTVNAYYSPLYNEIVFPAAMLQAPMFNPEADPAVNFGAIGGIIGHEITHGFDDSGAQFDADGNLQDWWSPADRDNFEKATQALAKQYDQYEPVKGVFVNGTFTNGENIADLGGANIAFDALQMYLKDHGQIEKISGFTQNERFFIAWATVWRSLTTDQNLSNQIKTDPHSPDYLRAFAPLTNVDAWYQTFNVKEGDKLYRKPEDRVKIW</sequence>
<keyword evidence="8" id="KW-0732">Signal</keyword>
<evidence type="ECO:0000256" key="7">
    <source>
        <dbReference type="ARBA" id="ARBA00023049"/>
    </source>
</evidence>
<dbReference type="InterPro" id="IPR018497">
    <property type="entry name" value="Peptidase_M13_C"/>
</dbReference>
<dbReference type="RefSeq" id="WP_323982478.1">
    <property type="nucleotide sequence ID" value="NZ_JAYKBW010000002.1"/>
</dbReference>
<dbReference type="InterPro" id="IPR008753">
    <property type="entry name" value="Peptidase_M13_N"/>
</dbReference>
<dbReference type="InterPro" id="IPR000718">
    <property type="entry name" value="Peptidase_M13"/>
</dbReference>
<keyword evidence="12" id="KW-1185">Reference proteome</keyword>
<dbReference type="PRINTS" id="PR00786">
    <property type="entry name" value="NEPRILYSIN"/>
</dbReference>
<dbReference type="Pfam" id="PF01431">
    <property type="entry name" value="Peptidase_M13"/>
    <property type="match status" value="1"/>
</dbReference>
<dbReference type="PROSITE" id="PS51885">
    <property type="entry name" value="NEPRILYSIN"/>
    <property type="match status" value="1"/>
</dbReference>
<feature type="signal peptide" evidence="8">
    <location>
        <begin position="1"/>
        <end position="19"/>
    </location>
</feature>
<dbReference type="Proteomes" id="UP001311730">
    <property type="component" value="Unassembled WGS sequence"/>
</dbReference>
<feature type="domain" description="Peptidase M13 C-terminal" evidence="9">
    <location>
        <begin position="476"/>
        <end position="678"/>
    </location>
</feature>
<organism evidence="11 12">
    <name type="scientific">Capnocytophaga gingivalis</name>
    <dbReference type="NCBI Taxonomy" id="1017"/>
    <lineage>
        <taxon>Bacteria</taxon>
        <taxon>Pseudomonadati</taxon>
        <taxon>Bacteroidota</taxon>
        <taxon>Flavobacteriia</taxon>
        <taxon>Flavobacteriales</taxon>
        <taxon>Flavobacteriaceae</taxon>
        <taxon>Capnocytophaga</taxon>
    </lineage>
</organism>
<evidence type="ECO:0000256" key="1">
    <source>
        <dbReference type="ARBA" id="ARBA00001947"/>
    </source>
</evidence>
<dbReference type="SUPFAM" id="SSF55486">
    <property type="entry name" value="Metalloproteases ('zincins'), catalytic domain"/>
    <property type="match status" value="1"/>
</dbReference>
<dbReference type="GO" id="GO:0016787">
    <property type="term" value="F:hydrolase activity"/>
    <property type="evidence" value="ECO:0007669"/>
    <property type="project" value="UniProtKB-KW"/>
</dbReference>
<evidence type="ECO:0000313" key="11">
    <source>
        <dbReference type="EMBL" id="MEB3073995.1"/>
    </source>
</evidence>
<dbReference type="Gene3D" id="3.40.390.10">
    <property type="entry name" value="Collagenase (Catalytic Domain)"/>
    <property type="match status" value="1"/>
</dbReference>
<dbReference type="EMBL" id="JAYKBW010000002">
    <property type="protein sequence ID" value="MEB3073995.1"/>
    <property type="molecule type" value="Genomic_DNA"/>
</dbReference>
<dbReference type="Pfam" id="PF05649">
    <property type="entry name" value="Peptidase_M13_N"/>
    <property type="match status" value="1"/>
</dbReference>
<comment type="similarity">
    <text evidence="2">Belongs to the peptidase M13 family.</text>
</comment>
<dbReference type="EC" id="3.4.24.-" evidence="11"/>
<evidence type="ECO:0000256" key="2">
    <source>
        <dbReference type="ARBA" id="ARBA00007357"/>
    </source>
</evidence>
<evidence type="ECO:0000256" key="5">
    <source>
        <dbReference type="ARBA" id="ARBA00022801"/>
    </source>
</evidence>
<keyword evidence="4" id="KW-0479">Metal-binding</keyword>
<comment type="caution">
    <text evidence="11">The sequence shown here is derived from an EMBL/GenBank/DDBJ whole genome shotgun (WGS) entry which is preliminary data.</text>
</comment>
<evidence type="ECO:0000259" key="9">
    <source>
        <dbReference type="Pfam" id="PF01431"/>
    </source>
</evidence>
<reference evidence="11 12" key="1">
    <citation type="submission" date="2023-12" db="EMBL/GenBank/DDBJ databases">
        <title>Genomic sequences of Capnocytophaga and Parvimonas strains.</title>
        <authorList>
            <person name="Watt R.M."/>
            <person name="Wang M."/>
            <person name="Yang T."/>
            <person name="Tong W.M."/>
        </authorList>
    </citation>
    <scope>NUCLEOTIDE SEQUENCE [LARGE SCALE GENOMIC DNA]</scope>
    <source>
        <strain evidence="11 12">CCUG 13096</strain>
    </source>
</reference>
<dbReference type="InterPro" id="IPR042089">
    <property type="entry name" value="Peptidase_M13_dom_2"/>
</dbReference>
<dbReference type="PANTHER" id="PTHR11733">
    <property type="entry name" value="ZINC METALLOPROTEASE FAMILY M13 NEPRILYSIN-RELATED"/>
    <property type="match status" value="1"/>
</dbReference>
<keyword evidence="6" id="KW-0862">Zinc</keyword>
<comment type="cofactor">
    <cofactor evidence="1">
        <name>Zn(2+)</name>
        <dbReference type="ChEBI" id="CHEBI:29105"/>
    </cofactor>
</comment>
<proteinExistence type="inferred from homology"/>
<accession>A0ABU5Z4Z2</accession>
<dbReference type="Gene3D" id="1.10.1380.10">
    <property type="entry name" value="Neutral endopeptidase , domain2"/>
    <property type="match status" value="1"/>
</dbReference>
<keyword evidence="3" id="KW-0645">Protease</keyword>
<feature type="chain" id="PRO_5046237001" evidence="8">
    <location>
        <begin position="20"/>
        <end position="681"/>
    </location>
</feature>
<dbReference type="InterPro" id="IPR024079">
    <property type="entry name" value="MetalloPept_cat_dom_sf"/>
</dbReference>
<evidence type="ECO:0000256" key="6">
    <source>
        <dbReference type="ARBA" id="ARBA00022833"/>
    </source>
</evidence>
<evidence type="ECO:0000259" key="10">
    <source>
        <dbReference type="Pfam" id="PF05649"/>
    </source>
</evidence>